<dbReference type="PANTHER" id="PTHR36451">
    <property type="entry name" value="PAPS-DEPENDENT SULFOTRANSFERASE STF3"/>
    <property type="match status" value="1"/>
</dbReference>
<name>A0AAV3UAB5_9ALTE</name>
<dbReference type="AlphaFoldDB" id="A0AAV3UAB5"/>
<dbReference type="Proteomes" id="UP001409585">
    <property type="component" value="Unassembled WGS sequence"/>
</dbReference>
<proteinExistence type="predicted"/>
<dbReference type="SUPFAM" id="SSF52540">
    <property type="entry name" value="P-loop containing nucleoside triphosphate hydrolases"/>
    <property type="match status" value="1"/>
</dbReference>
<sequence>MFNGYCLLWINWLHYWGWQLRHLWAGLQWASLRNVLMLVIGLPVVLLLLHLHWFFLLVDELVFAGYRRVVVSKPVFIVGVPRSGTTFLQRTLGDDSQFTTTTLQECLLTPAISQRYVARALGWFAAPLLGLGKRLLAGKRLRFSQKMDDVHPLGLDEAEEDFLLLLPVLGCFIQMVVFPQHAKTWRLGFFDEQISDWQKRAILGFYRALVQRHLYFHGQDKTYLAKNPSFTSMIGSLKEVFPDATIVACVRTPAQALPSQIRSLTPALELLGHDVYSAEFTQRITALLAHYYREIERWAAAGNTLYVLEFSELTEQLLACIHSLYRHAGLALTPDLDARYQQLAQQNKQFRSQKYSAGAGTQESFQHLWPLSGSSRLIGSTEIV</sequence>
<dbReference type="InterPro" id="IPR027417">
    <property type="entry name" value="P-loop_NTPase"/>
</dbReference>
<gene>
    <name evidence="2" type="ORF">GCM10025791_45600</name>
</gene>
<feature type="transmembrane region" description="Helical" evidence="1">
    <location>
        <begin position="35"/>
        <end position="58"/>
    </location>
</feature>
<comment type="caution">
    <text evidence="2">The sequence shown here is derived from an EMBL/GenBank/DDBJ whole genome shotgun (WGS) entry which is preliminary data.</text>
</comment>
<reference evidence="3" key="1">
    <citation type="journal article" date="2019" name="Int. J. Syst. Evol. Microbiol.">
        <title>The Global Catalogue of Microorganisms (GCM) 10K type strain sequencing project: providing services to taxonomists for standard genome sequencing and annotation.</title>
        <authorList>
            <consortium name="The Broad Institute Genomics Platform"/>
            <consortium name="The Broad Institute Genome Sequencing Center for Infectious Disease"/>
            <person name="Wu L."/>
            <person name="Ma J."/>
        </authorList>
    </citation>
    <scope>NUCLEOTIDE SEQUENCE [LARGE SCALE GENOMIC DNA]</scope>
    <source>
        <strain evidence="3">JCM 19134</strain>
    </source>
</reference>
<evidence type="ECO:0000256" key="1">
    <source>
        <dbReference type="SAM" id="Phobius"/>
    </source>
</evidence>
<dbReference type="RefSeq" id="WP_345427683.1">
    <property type="nucleotide sequence ID" value="NZ_AP031496.1"/>
</dbReference>
<keyword evidence="1" id="KW-0472">Membrane</keyword>
<dbReference type="Pfam" id="PF13469">
    <property type="entry name" value="Sulfotransfer_3"/>
    <property type="match status" value="1"/>
</dbReference>
<evidence type="ECO:0000313" key="2">
    <source>
        <dbReference type="EMBL" id="GAA4959471.1"/>
    </source>
</evidence>
<keyword evidence="1" id="KW-1133">Transmembrane helix</keyword>
<protein>
    <submittedName>
        <fullName evidence="2">Sulfotransferase</fullName>
    </submittedName>
</protein>
<dbReference type="InterPro" id="IPR052736">
    <property type="entry name" value="Stf3_sulfotransferase"/>
</dbReference>
<evidence type="ECO:0000313" key="3">
    <source>
        <dbReference type="Proteomes" id="UP001409585"/>
    </source>
</evidence>
<keyword evidence="3" id="KW-1185">Reference proteome</keyword>
<dbReference type="Gene3D" id="3.40.50.300">
    <property type="entry name" value="P-loop containing nucleotide triphosphate hydrolases"/>
    <property type="match status" value="1"/>
</dbReference>
<dbReference type="PANTHER" id="PTHR36451:SF1">
    <property type="entry name" value="OMEGA-HYDROXY-BETA-DIHYDROMENAQUINONE-9 SULFOTRANSFERASE STF3"/>
    <property type="match status" value="1"/>
</dbReference>
<dbReference type="EMBL" id="BAABLX010000078">
    <property type="protein sequence ID" value="GAA4959471.1"/>
    <property type="molecule type" value="Genomic_DNA"/>
</dbReference>
<organism evidence="2 3">
    <name type="scientific">Halioxenophilus aromaticivorans</name>
    <dbReference type="NCBI Taxonomy" id="1306992"/>
    <lineage>
        <taxon>Bacteria</taxon>
        <taxon>Pseudomonadati</taxon>
        <taxon>Pseudomonadota</taxon>
        <taxon>Gammaproteobacteria</taxon>
        <taxon>Alteromonadales</taxon>
        <taxon>Alteromonadaceae</taxon>
        <taxon>Halioxenophilus</taxon>
    </lineage>
</organism>
<accession>A0AAV3UAB5</accession>
<keyword evidence="1" id="KW-0812">Transmembrane</keyword>